<reference evidence="6 7" key="1">
    <citation type="submission" date="2019-02" db="EMBL/GenBank/DDBJ databases">
        <title>Deep-cultivation of Planctomycetes and their phenomic and genomic characterization uncovers novel biology.</title>
        <authorList>
            <person name="Wiegand S."/>
            <person name="Jogler M."/>
            <person name="Boedeker C."/>
            <person name="Pinto D."/>
            <person name="Vollmers J."/>
            <person name="Rivas-Marin E."/>
            <person name="Kohn T."/>
            <person name="Peeters S.H."/>
            <person name="Heuer A."/>
            <person name="Rast P."/>
            <person name="Oberbeckmann S."/>
            <person name="Bunk B."/>
            <person name="Jeske O."/>
            <person name="Meyerdierks A."/>
            <person name="Storesund J.E."/>
            <person name="Kallscheuer N."/>
            <person name="Luecker S."/>
            <person name="Lage O.M."/>
            <person name="Pohl T."/>
            <person name="Merkel B.J."/>
            <person name="Hornburger P."/>
            <person name="Mueller R.-W."/>
            <person name="Bruemmer F."/>
            <person name="Labrenz M."/>
            <person name="Spormann A.M."/>
            <person name="Op den Camp H."/>
            <person name="Overmann J."/>
            <person name="Amann R."/>
            <person name="Jetten M.S.M."/>
            <person name="Mascher T."/>
            <person name="Medema M.H."/>
            <person name="Devos D.P."/>
            <person name="Kaster A.-K."/>
            <person name="Ovreas L."/>
            <person name="Rohde M."/>
            <person name="Galperin M.Y."/>
            <person name="Jogler C."/>
        </authorList>
    </citation>
    <scope>NUCLEOTIDE SEQUENCE [LARGE SCALE GENOMIC DNA]</scope>
    <source>
        <strain evidence="6 7">Spa11</strain>
    </source>
</reference>
<dbReference type="Pfam" id="PF20737">
    <property type="entry name" value="Glyco_hydro127C"/>
    <property type="match status" value="1"/>
</dbReference>
<dbReference type="InterPro" id="IPR008928">
    <property type="entry name" value="6-hairpin_glycosidase_sf"/>
</dbReference>
<dbReference type="PANTHER" id="PTHR43465:SF2">
    <property type="entry name" value="DUF1680 DOMAIN PROTEIN (AFU_ORTHOLOGUE AFUA_1G08910)"/>
    <property type="match status" value="1"/>
</dbReference>
<dbReference type="GO" id="GO:0102478">
    <property type="term" value="F:beta-L-arabinofuranosidase activity"/>
    <property type="evidence" value="ECO:0007669"/>
    <property type="project" value="UniProtKB-EC"/>
</dbReference>
<feature type="domain" description="F5/8 type C" evidence="2">
    <location>
        <begin position="700"/>
        <end position="820"/>
    </location>
</feature>
<feature type="chain" id="PRO_5022147293" evidence="1">
    <location>
        <begin position="35"/>
        <end position="841"/>
    </location>
</feature>
<feature type="signal peptide" evidence="1">
    <location>
        <begin position="1"/>
        <end position="34"/>
    </location>
</feature>
<name>A0A518K8H6_9BACT</name>
<organism evidence="6 7">
    <name type="scientific">Botrimarina mediterranea</name>
    <dbReference type="NCBI Taxonomy" id="2528022"/>
    <lineage>
        <taxon>Bacteria</taxon>
        <taxon>Pseudomonadati</taxon>
        <taxon>Planctomycetota</taxon>
        <taxon>Planctomycetia</taxon>
        <taxon>Pirellulales</taxon>
        <taxon>Lacipirellulaceae</taxon>
        <taxon>Botrimarina</taxon>
    </lineage>
</organism>
<dbReference type="Gene3D" id="2.60.120.260">
    <property type="entry name" value="Galactose-binding domain-like"/>
    <property type="match status" value="1"/>
</dbReference>
<keyword evidence="1" id="KW-0732">Signal</keyword>
<evidence type="ECO:0000313" key="7">
    <source>
        <dbReference type="Proteomes" id="UP000316426"/>
    </source>
</evidence>
<dbReference type="SUPFAM" id="SSF48208">
    <property type="entry name" value="Six-hairpin glycosidases"/>
    <property type="match status" value="1"/>
</dbReference>
<evidence type="ECO:0000259" key="5">
    <source>
        <dbReference type="Pfam" id="PF20737"/>
    </source>
</evidence>
<dbReference type="SUPFAM" id="SSF49785">
    <property type="entry name" value="Galactose-binding domain-like"/>
    <property type="match status" value="1"/>
</dbReference>
<feature type="domain" description="Non-reducing end beta-L-arabinofuranosidase-like GH127 middle" evidence="4">
    <location>
        <begin position="462"/>
        <end position="571"/>
    </location>
</feature>
<dbReference type="Proteomes" id="UP000316426">
    <property type="component" value="Chromosome"/>
</dbReference>
<dbReference type="InterPro" id="IPR049174">
    <property type="entry name" value="Beta-AFase-like"/>
</dbReference>
<evidence type="ECO:0000259" key="3">
    <source>
        <dbReference type="Pfam" id="PF07944"/>
    </source>
</evidence>
<dbReference type="Pfam" id="PF20736">
    <property type="entry name" value="Glyco_hydro127M"/>
    <property type="match status" value="1"/>
</dbReference>
<dbReference type="InterPro" id="IPR049049">
    <property type="entry name" value="Beta-AFase-like_GH127_C"/>
</dbReference>
<evidence type="ECO:0000256" key="1">
    <source>
        <dbReference type="SAM" id="SignalP"/>
    </source>
</evidence>
<sequence precursor="true">MGKPIAMRTSLLSRRAVLLSAMILGFAAPQSCPAAGYEVRVVSFDRVTLEDDFWLPRLRTQRQVLVPYAFEHTGEALADLAAAGELLAGDTPAELPPPHRFRTSDLYKVVEGAAYLLAIDRDPALEAQIDRVVEVVAAAQEPDGYHGATRTLYPHLAIDMMGDGRYAYVDHSHELYIVGHLYEAAVAYFHATGKRTLLDVADKNARHVRRVFFEGDAKYNHGKPVLRAPGHEEIELALVRLAEATGDPIHLDTAKKFLDIRGVTYVPDGEGVNSPSYAQQHRPVAEQRKPAGHAVRATYLYAGMADVGAKLGDDRYNAALDAIWEDIVDTRMHLTGGLGAVHGIEGFGPEFELPNADAFDETCAGVGNVLFNWRMFLLHKNAKFLDVAEVALYNNTLAGVNLAGDRFFYVNPLAADGFRPFNHGHAGRAPWFGTACCPTNLARLIPQVPGMMFAQDDEGLLACLYASGRTRVTIHDVATEVIEETAYPYDGAVQLTLRPEKPVRFALRMRVPTWTTDRFVPGELYKYAKSESPRVDVFVNDKPVEVTTANGFVSIEREWSAGDRIRLELPMPVRYSTCREEVEANRGRVAVTRGPLVYCAEAADNEAHTSTYMVPPSAMTAETEVSPAAINGHSTRAITVKAERLTEKGDLEATPLRLVPYYAWNNRGVGSMAVWMPDNAETLRAGALVVDDNAKRFASAKASQTFAGDTEAALIDGLLPSHSFDTSIPRWTSWPARGEAQTLEFELAEPTPLRTVEVYWYDDHGGVQTPARWELEVAEEGAEWRPYPLYNTDAYGVDQDQFNVVHPAEPLTATRLRLRVWPKPDAAAGVLEFVVRPESSR</sequence>
<keyword evidence="6" id="KW-0326">Glycosidase</keyword>
<dbReference type="InterPro" id="IPR012878">
    <property type="entry name" value="Beta-AFase-like_GH127_cat"/>
</dbReference>
<dbReference type="EMBL" id="CP036349">
    <property type="protein sequence ID" value="QDV74096.1"/>
    <property type="molecule type" value="Genomic_DNA"/>
</dbReference>
<dbReference type="Pfam" id="PF00754">
    <property type="entry name" value="F5_F8_type_C"/>
    <property type="match status" value="1"/>
</dbReference>
<dbReference type="PANTHER" id="PTHR43465">
    <property type="entry name" value="DUF1680 DOMAIN PROTEIN (AFU_ORTHOLOGUE AFUA_1G08910)"/>
    <property type="match status" value="1"/>
</dbReference>
<dbReference type="GO" id="GO:0005975">
    <property type="term" value="P:carbohydrate metabolic process"/>
    <property type="evidence" value="ECO:0007669"/>
    <property type="project" value="InterPro"/>
</dbReference>
<gene>
    <name evidence="6" type="primary">hypBA1_3</name>
    <name evidence="6" type="ORF">Spa11_22950</name>
</gene>
<dbReference type="InterPro" id="IPR000421">
    <property type="entry name" value="FA58C"/>
</dbReference>
<dbReference type="InterPro" id="IPR049046">
    <property type="entry name" value="Beta-AFase-like_GH127_middle"/>
</dbReference>
<evidence type="ECO:0000259" key="4">
    <source>
        <dbReference type="Pfam" id="PF20736"/>
    </source>
</evidence>
<keyword evidence="6" id="KW-0378">Hydrolase</keyword>
<evidence type="ECO:0000259" key="2">
    <source>
        <dbReference type="Pfam" id="PF00754"/>
    </source>
</evidence>
<keyword evidence="7" id="KW-1185">Reference proteome</keyword>
<protein>
    <submittedName>
        <fullName evidence="6">Non-reducing end beta-L-arabinofuranosidase</fullName>
        <ecNumber evidence="6">3.2.1.185</ecNumber>
    </submittedName>
</protein>
<dbReference type="AlphaFoldDB" id="A0A518K8H6"/>
<feature type="domain" description="Non-reducing end beta-L-arabinofuranosidase-like GH127 C-terminal" evidence="5">
    <location>
        <begin position="573"/>
        <end position="677"/>
    </location>
</feature>
<dbReference type="KEGG" id="bmei:Spa11_22950"/>
<dbReference type="EC" id="3.2.1.185" evidence="6"/>
<dbReference type="Pfam" id="PF07944">
    <property type="entry name" value="Beta-AFase-like_GH127_cat"/>
    <property type="match status" value="1"/>
</dbReference>
<feature type="domain" description="Non-reducing end beta-L-arabinofuranosidase-like GH127 catalytic" evidence="3">
    <location>
        <begin position="47"/>
        <end position="449"/>
    </location>
</feature>
<evidence type="ECO:0000313" key="6">
    <source>
        <dbReference type="EMBL" id="QDV74096.1"/>
    </source>
</evidence>
<proteinExistence type="predicted"/>
<dbReference type="InterPro" id="IPR008979">
    <property type="entry name" value="Galactose-bd-like_sf"/>
</dbReference>
<accession>A0A518K8H6</accession>